<dbReference type="Gene3D" id="3.30.70.270">
    <property type="match status" value="1"/>
</dbReference>
<evidence type="ECO:0000259" key="16">
    <source>
        <dbReference type="PROSITE" id="PS50013"/>
    </source>
</evidence>
<keyword evidence="10" id="KW-0695">RNA-directed DNA polymerase</keyword>
<protein>
    <recommendedName>
        <fullName evidence="14">Gypsy retrotransposon integrase-like protein 1</fullName>
        <ecNumber evidence="3">3.1.26.4</ecNumber>
    </recommendedName>
</protein>
<dbReference type="InterPro" id="IPR043128">
    <property type="entry name" value="Rev_trsase/Diguanyl_cyclase"/>
</dbReference>
<dbReference type="InterPro" id="IPR050951">
    <property type="entry name" value="Retrovirus_Pol_polyprotein"/>
</dbReference>
<feature type="domain" description="Ig-like" evidence="17">
    <location>
        <begin position="1013"/>
        <end position="1101"/>
    </location>
</feature>
<dbReference type="SUPFAM" id="SSF48726">
    <property type="entry name" value="Immunoglobulin"/>
    <property type="match status" value="2"/>
</dbReference>
<evidence type="ECO:0000256" key="5">
    <source>
        <dbReference type="ARBA" id="ARBA00022723"/>
    </source>
</evidence>
<dbReference type="SMART" id="SM00298">
    <property type="entry name" value="CHROMO"/>
    <property type="match status" value="1"/>
</dbReference>
<dbReference type="GO" id="GO:0015074">
    <property type="term" value="P:DNA integration"/>
    <property type="evidence" value="ECO:0007669"/>
    <property type="project" value="UniProtKB-KW"/>
</dbReference>
<keyword evidence="11" id="KW-0808">Transferase</keyword>
<evidence type="ECO:0000256" key="6">
    <source>
        <dbReference type="ARBA" id="ARBA00022750"/>
    </source>
</evidence>
<dbReference type="GO" id="GO:0003677">
    <property type="term" value="F:DNA binding"/>
    <property type="evidence" value="ECO:0007669"/>
    <property type="project" value="UniProtKB-KW"/>
</dbReference>
<dbReference type="GO" id="GO:0004190">
    <property type="term" value="F:aspartic-type endopeptidase activity"/>
    <property type="evidence" value="ECO:0007669"/>
    <property type="project" value="UniProtKB-KW"/>
</dbReference>
<dbReference type="PROSITE" id="PS50994">
    <property type="entry name" value="INTEGRASE"/>
    <property type="match status" value="1"/>
</dbReference>
<dbReference type="GO" id="GO:0006508">
    <property type="term" value="P:proteolysis"/>
    <property type="evidence" value="ECO:0007669"/>
    <property type="project" value="UniProtKB-KW"/>
</dbReference>
<dbReference type="Pfam" id="PF24626">
    <property type="entry name" value="SH3_Tf2-1"/>
    <property type="match status" value="1"/>
</dbReference>
<evidence type="ECO:0000256" key="1">
    <source>
        <dbReference type="ARBA" id="ARBA00004123"/>
    </source>
</evidence>
<evidence type="ECO:0000256" key="14">
    <source>
        <dbReference type="ARBA" id="ARBA00039658"/>
    </source>
</evidence>
<keyword evidence="21" id="KW-1185">Reference proteome</keyword>
<dbReference type="Gene3D" id="2.60.40.10">
    <property type="entry name" value="Immunoglobulins"/>
    <property type="match status" value="2"/>
</dbReference>
<dbReference type="PANTHER" id="PTHR37984">
    <property type="entry name" value="PROTEIN CBG26694"/>
    <property type="match status" value="1"/>
</dbReference>
<feature type="domain" description="Chromo" evidence="16">
    <location>
        <begin position="860"/>
        <end position="918"/>
    </location>
</feature>
<keyword evidence="12" id="KW-0238">DNA-binding</keyword>
<evidence type="ECO:0000256" key="12">
    <source>
        <dbReference type="ARBA" id="ARBA00023125"/>
    </source>
</evidence>
<evidence type="ECO:0000256" key="15">
    <source>
        <dbReference type="SAM" id="MobiDB-lite"/>
    </source>
</evidence>
<evidence type="ECO:0000256" key="9">
    <source>
        <dbReference type="ARBA" id="ARBA00022908"/>
    </source>
</evidence>
<keyword evidence="11" id="KW-0239">DNA-directed DNA polymerase</keyword>
<dbReference type="InterPro" id="IPR036179">
    <property type="entry name" value="Ig-like_dom_sf"/>
</dbReference>
<dbReference type="GO" id="GO:0005634">
    <property type="term" value="C:nucleus"/>
    <property type="evidence" value="ECO:0007669"/>
    <property type="project" value="UniProtKB-SubCell"/>
</dbReference>
<organism evidence="20 21">
    <name type="scientific">Hemibagrus guttatus</name>
    <dbReference type="NCBI Taxonomy" id="175788"/>
    <lineage>
        <taxon>Eukaryota</taxon>
        <taxon>Metazoa</taxon>
        <taxon>Chordata</taxon>
        <taxon>Craniata</taxon>
        <taxon>Vertebrata</taxon>
        <taxon>Euteleostomi</taxon>
        <taxon>Actinopterygii</taxon>
        <taxon>Neopterygii</taxon>
        <taxon>Teleostei</taxon>
        <taxon>Ostariophysi</taxon>
        <taxon>Siluriformes</taxon>
        <taxon>Bagridae</taxon>
        <taxon>Hemibagrus</taxon>
    </lineage>
</organism>
<dbReference type="InterPro" id="IPR000477">
    <property type="entry name" value="RT_dom"/>
</dbReference>
<dbReference type="InterPro" id="IPR016197">
    <property type="entry name" value="Chromo-like_dom_sf"/>
</dbReference>
<dbReference type="GO" id="GO:0003964">
    <property type="term" value="F:RNA-directed DNA polymerase activity"/>
    <property type="evidence" value="ECO:0007669"/>
    <property type="project" value="UniProtKB-KW"/>
</dbReference>
<feature type="region of interest" description="Disordered" evidence="15">
    <location>
        <begin position="757"/>
        <end position="777"/>
    </location>
</feature>
<dbReference type="FunFam" id="1.10.340.70:FF:000001">
    <property type="entry name" value="Retrovirus-related Pol polyprotein from transposon gypsy-like Protein"/>
    <property type="match status" value="1"/>
</dbReference>
<keyword evidence="8" id="KW-0460">Magnesium</keyword>
<gene>
    <name evidence="20" type="ORF">QTP70_016445</name>
</gene>
<feature type="domain" description="Ig-like" evidence="17">
    <location>
        <begin position="922"/>
        <end position="1006"/>
    </location>
</feature>
<accession>A0AAE0VAA4</accession>
<dbReference type="InterPro" id="IPR041588">
    <property type="entry name" value="Integrase_H2C2"/>
</dbReference>
<evidence type="ECO:0000313" key="21">
    <source>
        <dbReference type="Proteomes" id="UP001274896"/>
    </source>
</evidence>
<dbReference type="Pfam" id="PF00078">
    <property type="entry name" value="RVT_1"/>
    <property type="match status" value="1"/>
</dbReference>
<dbReference type="Gene3D" id="2.40.50.40">
    <property type="match status" value="1"/>
</dbReference>
<dbReference type="FunFam" id="2.60.40.10:FF:001607">
    <property type="entry name" value="Leukocyte immune-type receptor TS32.15 L2.5a"/>
    <property type="match status" value="1"/>
</dbReference>
<keyword evidence="6" id="KW-0064">Aspartyl protease</keyword>
<evidence type="ECO:0000256" key="4">
    <source>
        <dbReference type="ARBA" id="ARBA00022670"/>
    </source>
</evidence>
<dbReference type="PROSITE" id="PS50013">
    <property type="entry name" value="CHROMO_2"/>
    <property type="match status" value="1"/>
</dbReference>
<dbReference type="InterPro" id="IPR036397">
    <property type="entry name" value="RNaseH_sf"/>
</dbReference>
<dbReference type="Pfam" id="PF13927">
    <property type="entry name" value="Ig_3"/>
    <property type="match status" value="1"/>
</dbReference>
<dbReference type="InterPro" id="IPR012337">
    <property type="entry name" value="RNaseH-like_sf"/>
</dbReference>
<dbReference type="InterPro" id="IPR003598">
    <property type="entry name" value="Ig_sub2"/>
</dbReference>
<dbReference type="FunFam" id="3.30.420.10:FF:000032">
    <property type="entry name" value="Retrovirus-related Pol polyprotein from transposon 297-like Protein"/>
    <property type="match status" value="1"/>
</dbReference>
<dbReference type="Gene3D" id="2.40.70.10">
    <property type="entry name" value="Acid Proteases"/>
    <property type="match status" value="1"/>
</dbReference>
<proteinExistence type="inferred from homology"/>
<dbReference type="GO" id="GO:0004523">
    <property type="term" value="F:RNA-DNA hybrid ribonuclease activity"/>
    <property type="evidence" value="ECO:0007669"/>
    <property type="project" value="UniProtKB-EC"/>
</dbReference>
<comment type="similarity">
    <text evidence="2">Belongs to the beta type-B retroviral polymerase family. HERV class-II K(HML-2) pol subfamily.</text>
</comment>
<name>A0AAE0VAA4_9TELE</name>
<evidence type="ECO:0000256" key="11">
    <source>
        <dbReference type="ARBA" id="ARBA00022932"/>
    </source>
</evidence>
<evidence type="ECO:0000256" key="7">
    <source>
        <dbReference type="ARBA" id="ARBA00022801"/>
    </source>
</evidence>
<dbReference type="SUPFAM" id="SSF53098">
    <property type="entry name" value="Ribonuclease H-like"/>
    <property type="match status" value="1"/>
</dbReference>
<dbReference type="Pfam" id="PF17921">
    <property type="entry name" value="Integrase_H2C2"/>
    <property type="match status" value="1"/>
</dbReference>
<evidence type="ECO:0000256" key="3">
    <source>
        <dbReference type="ARBA" id="ARBA00012180"/>
    </source>
</evidence>
<comment type="subcellular location">
    <subcellularLocation>
        <location evidence="1">Nucleus</location>
    </subcellularLocation>
</comment>
<dbReference type="SUPFAM" id="SSF56672">
    <property type="entry name" value="DNA/RNA polymerases"/>
    <property type="match status" value="1"/>
</dbReference>
<comment type="caution">
    <text evidence="20">The sequence shown here is derived from an EMBL/GenBank/DDBJ whole genome shotgun (WGS) entry which is preliminary data.</text>
</comment>
<dbReference type="GO" id="GO:0046872">
    <property type="term" value="F:metal ion binding"/>
    <property type="evidence" value="ECO:0007669"/>
    <property type="project" value="UniProtKB-KW"/>
</dbReference>
<dbReference type="SMART" id="SM00408">
    <property type="entry name" value="IGc2"/>
    <property type="match status" value="2"/>
</dbReference>
<feature type="domain" description="Integrase catalytic" evidence="19">
    <location>
        <begin position="560"/>
        <end position="719"/>
    </location>
</feature>
<keyword evidence="7" id="KW-0378">Hydrolase</keyword>
<dbReference type="PANTHER" id="PTHR37984:SF15">
    <property type="entry name" value="INTEGRASE CATALYTIC DOMAIN-CONTAINING PROTEIN"/>
    <property type="match status" value="1"/>
</dbReference>
<feature type="region of interest" description="Disordered" evidence="15">
    <location>
        <begin position="985"/>
        <end position="1006"/>
    </location>
</feature>
<dbReference type="Pfam" id="PF00385">
    <property type="entry name" value="Chromo"/>
    <property type="match status" value="1"/>
</dbReference>
<sequence length="1327" mass="149584">MDISLAKSLQIPTNSLPAPLTVTALDGRPVAPGKITHLTSPLDLSTYQHQERICFHLIQSPEFPVILGYPWLLQHNPHLDWSTGTVLSWGSTCQTTCMGQNSPDPVLESQESLDLSQVPIQYHHLKAVFSKKKATSLPPHRPYDCAIELLPVTCPPRGRIFSLSPPERTAMDKYINESLAAGIIRPSTSPAGAGFFFVSKKDGGLRPCIDYRGLNKIPLRNRYPLPLMATAFEILQEASIFTKLDLCNAYHLVRIRQGDEWKTAFNTPTGHYEYLVMPFGLTNAPAVFQALINDILRDMLDQFVFVYLDDILIFSSSLQEHVIHVSKVLRHLLDNHLYVKPEKCEFHVTQVQFLGFIIKPGQIKMDPQKWTHPCAFLSHRLTPTERNYHVGDRELLAQAKRLSPRQARWSLFFNRFQFILFYRPGSKNLKPDALSRVYVNTPHEDAITPIIPSSKIVAPIRWELESTVKQAQAREPDPGGGPTNCLFVPKTVRSQILQWGHCSRLTCHPGTSRTLEFLQRRFWWPTIKEDVTTFVKACPTCNQGKASHRSPQGLLHPLSIPHRPWSHLSMDFITGLPLSQGNTVIMVIVDRFSKAARFVPLPKLPTAKETADLIITHVFRVFGIPQDIVSDRGPQFSSRFWRAFCQSLGASVSLSSGFHPESNGQTERLNQDLETTLRCMAANNPSSWSSFVMWTEYAHNTLRSSATGMSPFECQFGYTPSLFPEQEVETAVPSAQQFVKRCRQTWKRARLKLLKTSQQYQHQANRRRRSAPTLRPGQRVWLSTKNIPLRTESSKLSQRFIGPFKISRKVNPVTYRLYLPKSLKINPTFHVSLLKLVLSSPFLAKGNPPSPRIIGGQPAYTVHRVLNVRQVRGSRQYLVDWEGYGPEERSWVPAKDILDPKLIQEFHARKPSHPGRNVRIRPKPVTSINPDNQVFSGDTVTLRCDIQDENVSSWQYSWYKDASHSPVSSVQVYRISGVEVTHTGKYPCRGAERGGSRSSHSSDAVTLTVSERPRAVLNVSPQSWLTEGDSVTLSCEVTDSSTDWTFSWYTVVPYRDGLTGINNNRGYGVYGELLSDSSRGSGGNYTLSPAALKHTGVYMCRGERGEPALHTQYSNPQPLWITGESPPVSLIINPSRTQHFTKDSLSLSCEAQRVTLLDGHFLSTSYTGVYWCESESGENSNPVNITVHAAGSCRANGTRPRPPLPRRHRPLPLPRALLPQRRCASVPWPNQRPTLAQRRIATGSSCSAPWSWRCNLTCIPPRDPKWRSLISQLRGQALLWAESPWSQNSPVTQSYECFVDHFKEVFGKPSWDSSRGERSSADSNRAS</sequence>
<dbReference type="CDD" id="cd00303">
    <property type="entry name" value="retropepsin_like"/>
    <property type="match status" value="1"/>
</dbReference>
<evidence type="ECO:0000259" key="19">
    <source>
        <dbReference type="PROSITE" id="PS50994"/>
    </source>
</evidence>
<keyword evidence="13" id="KW-0233">DNA recombination</keyword>
<evidence type="ECO:0000256" key="8">
    <source>
        <dbReference type="ARBA" id="ARBA00022842"/>
    </source>
</evidence>
<evidence type="ECO:0000256" key="2">
    <source>
        <dbReference type="ARBA" id="ARBA00010879"/>
    </source>
</evidence>
<dbReference type="CDD" id="cd01647">
    <property type="entry name" value="RT_LTR"/>
    <property type="match status" value="1"/>
</dbReference>
<dbReference type="GO" id="GO:0006310">
    <property type="term" value="P:DNA recombination"/>
    <property type="evidence" value="ECO:0007669"/>
    <property type="project" value="UniProtKB-KW"/>
</dbReference>
<dbReference type="PROSITE" id="PS50878">
    <property type="entry name" value="RT_POL"/>
    <property type="match status" value="1"/>
</dbReference>
<reference evidence="20" key="1">
    <citation type="submission" date="2023-06" db="EMBL/GenBank/DDBJ databases">
        <title>Male Hemibagrus guttatus genome.</title>
        <authorList>
            <person name="Bian C."/>
        </authorList>
    </citation>
    <scope>NUCLEOTIDE SEQUENCE</scope>
    <source>
        <strain evidence="20">Male_cb2023</strain>
        <tissue evidence="20">Muscle</tissue>
    </source>
</reference>
<evidence type="ECO:0000313" key="20">
    <source>
        <dbReference type="EMBL" id="KAK3545870.1"/>
    </source>
</evidence>
<keyword evidence="4" id="KW-0645">Protease</keyword>
<dbReference type="Pfam" id="PF00665">
    <property type="entry name" value="rve"/>
    <property type="match status" value="1"/>
</dbReference>
<dbReference type="InterPro" id="IPR043502">
    <property type="entry name" value="DNA/RNA_pol_sf"/>
</dbReference>
<keyword evidence="11" id="KW-0548">Nucleotidyltransferase</keyword>
<dbReference type="InterPro" id="IPR013783">
    <property type="entry name" value="Ig-like_fold"/>
</dbReference>
<dbReference type="InterPro" id="IPR056924">
    <property type="entry name" value="SH3_Tf2-1"/>
</dbReference>
<dbReference type="Proteomes" id="UP001274896">
    <property type="component" value="Unassembled WGS sequence"/>
</dbReference>
<dbReference type="Gene3D" id="1.10.340.70">
    <property type="match status" value="1"/>
</dbReference>
<dbReference type="SMART" id="SM00409">
    <property type="entry name" value="IG"/>
    <property type="match status" value="3"/>
</dbReference>
<keyword evidence="5" id="KW-0479">Metal-binding</keyword>
<dbReference type="InterPro" id="IPR001584">
    <property type="entry name" value="Integrase_cat-core"/>
</dbReference>
<evidence type="ECO:0000256" key="13">
    <source>
        <dbReference type="ARBA" id="ARBA00023172"/>
    </source>
</evidence>
<evidence type="ECO:0000259" key="18">
    <source>
        <dbReference type="PROSITE" id="PS50878"/>
    </source>
</evidence>
<keyword evidence="9" id="KW-0229">DNA integration</keyword>
<dbReference type="InterPro" id="IPR000953">
    <property type="entry name" value="Chromo/chromo_shadow_dom"/>
</dbReference>
<dbReference type="SUPFAM" id="SSF54160">
    <property type="entry name" value="Chromo domain-like"/>
    <property type="match status" value="1"/>
</dbReference>
<dbReference type="Gene3D" id="3.30.420.10">
    <property type="entry name" value="Ribonuclease H-like superfamily/Ribonuclease H"/>
    <property type="match status" value="1"/>
</dbReference>
<feature type="region of interest" description="Disordered" evidence="15">
    <location>
        <begin position="1308"/>
        <end position="1327"/>
    </location>
</feature>
<dbReference type="EC" id="3.1.26.4" evidence="3"/>
<feature type="compositionally biased region" description="Polar residues" evidence="15">
    <location>
        <begin position="996"/>
        <end position="1006"/>
    </location>
</feature>
<dbReference type="Gene3D" id="3.10.10.10">
    <property type="entry name" value="HIV Type 1 Reverse Transcriptase, subunit A, domain 1"/>
    <property type="match status" value="1"/>
</dbReference>
<evidence type="ECO:0000259" key="17">
    <source>
        <dbReference type="PROSITE" id="PS50835"/>
    </source>
</evidence>
<dbReference type="PROSITE" id="PS50835">
    <property type="entry name" value="IG_LIKE"/>
    <property type="match status" value="2"/>
</dbReference>
<evidence type="ECO:0000256" key="10">
    <source>
        <dbReference type="ARBA" id="ARBA00022918"/>
    </source>
</evidence>
<dbReference type="InterPro" id="IPR023780">
    <property type="entry name" value="Chromo_domain"/>
</dbReference>
<dbReference type="InterPro" id="IPR003599">
    <property type="entry name" value="Ig_sub"/>
</dbReference>
<dbReference type="EMBL" id="JAUCMX010000005">
    <property type="protein sequence ID" value="KAK3545870.1"/>
    <property type="molecule type" value="Genomic_DNA"/>
</dbReference>
<dbReference type="GO" id="GO:0003887">
    <property type="term" value="F:DNA-directed DNA polymerase activity"/>
    <property type="evidence" value="ECO:0007669"/>
    <property type="project" value="UniProtKB-KW"/>
</dbReference>
<dbReference type="InterPro" id="IPR007110">
    <property type="entry name" value="Ig-like_dom"/>
</dbReference>
<dbReference type="InterPro" id="IPR021109">
    <property type="entry name" value="Peptidase_aspartic_dom_sf"/>
</dbReference>
<feature type="domain" description="Reverse transcriptase" evidence="18">
    <location>
        <begin position="179"/>
        <end position="358"/>
    </location>
</feature>